<keyword evidence="3" id="KW-1185">Reference proteome</keyword>
<protein>
    <submittedName>
        <fullName evidence="2">Uncharacterized protein</fullName>
    </submittedName>
</protein>
<dbReference type="Proteomes" id="UP001524318">
    <property type="component" value="Unassembled WGS sequence"/>
</dbReference>
<reference evidence="2 3" key="1">
    <citation type="submission" date="2022-06" db="EMBL/GenBank/DDBJ databases">
        <title>Pseudarthrobacter sp. strain RMG13 Genome sequencing and assembly.</title>
        <authorList>
            <person name="Kim I."/>
        </authorList>
    </citation>
    <scope>NUCLEOTIDE SEQUENCE [LARGE SCALE GENOMIC DNA]</scope>
    <source>
        <strain evidence="2 3">RMG13</strain>
    </source>
</reference>
<dbReference type="RefSeq" id="WP_254747332.1">
    <property type="nucleotide sequence ID" value="NZ_JANCLV010000001.1"/>
</dbReference>
<name>A0ABT1LKH5_9MICC</name>
<evidence type="ECO:0000313" key="2">
    <source>
        <dbReference type="EMBL" id="MCP8998596.1"/>
    </source>
</evidence>
<evidence type="ECO:0000313" key="3">
    <source>
        <dbReference type="Proteomes" id="UP001524318"/>
    </source>
</evidence>
<accession>A0ABT1LKH5</accession>
<organism evidence="2 3">
    <name type="scientific">Pseudarthrobacter humi</name>
    <dbReference type="NCBI Taxonomy" id="2952523"/>
    <lineage>
        <taxon>Bacteria</taxon>
        <taxon>Bacillati</taxon>
        <taxon>Actinomycetota</taxon>
        <taxon>Actinomycetes</taxon>
        <taxon>Micrococcales</taxon>
        <taxon>Micrococcaceae</taxon>
        <taxon>Pseudarthrobacter</taxon>
    </lineage>
</organism>
<evidence type="ECO:0000256" key="1">
    <source>
        <dbReference type="SAM" id="MobiDB-lite"/>
    </source>
</evidence>
<dbReference type="EMBL" id="JANCLV010000001">
    <property type="protein sequence ID" value="MCP8998596.1"/>
    <property type="molecule type" value="Genomic_DNA"/>
</dbReference>
<proteinExistence type="predicted"/>
<comment type="caution">
    <text evidence="2">The sequence shown here is derived from an EMBL/GenBank/DDBJ whole genome shotgun (WGS) entry which is preliminary data.</text>
</comment>
<sequence>MSALKQGNIRPKVLKAQNEMIKFSGNAAPPGRPAFGSKAPGATRSLRPG</sequence>
<feature type="region of interest" description="Disordered" evidence="1">
    <location>
        <begin position="23"/>
        <end position="49"/>
    </location>
</feature>
<gene>
    <name evidence="2" type="ORF">NFC73_02430</name>
</gene>